<protein>
    <recommendedName>
        <fullName evidence="8">Glycosyltransferase family 92 protein</fullName>
        <ecNumber evidence="8">2.4.1.-</ecNumber>
    </recommendedName>
</protein>
<evidence type="ECO:0000256" key="4">
    <source>
        <dbReference type="ARBA" id="ARBA00022679"/>
    </source>
</evidence>
<name>A0A6J2K4B9_BOMMA</name>
<reference evidence="10" key="1">
    <citation type="submission" date="2025-08" db="UniProtKB">
        <authorList>
            <consortium name="RefSeq"/>
        </authorList>
    </citation>
    <scope>IDENTIFICATION</scope>
    <source>
        <tissue evidence="10">Silk gland</tissue>
    </source>
</reference>
<comment type="subcellular location">
    <subcellularLocation>
        <location evidence="1">Membrane</location>
        <topology evidence="1">Single-pass membrane protein</topology>
    </subcellularLocation>
</comment>
<dbReference type="GO" id="GO:0005737">
    <property type="term" value="C:cytoplasm"/>
    <property type="evidence" value="ECO:0007669"/>
    <property type="project" value="TreeGrafter"/>
</dbReference>
<keyword evidence="4 8" id="KW-0808">Transferase</keyword>
<dbReference type="KEGG" id="bman:114248164"/>
<dbReference type="Pfam" id="PF01697">
    <property type="entry name" value="Glyco_transf_92"/>
    <property type="match status" value="1"/>
</dbReference>
<sequence>MVCKTRKLVRVTKLLLAGLTVICVSWIASVNEWHARVRWRNRQVDNDHGISTMRTIIAYSQDIREEMDRPSPVRCDRLPAFPEVPSINRTWTADSSNYGTWQRVTGTKVSIYSAFYDDRTSQPYIRILAFFHGRNASADQTLFCQTRSLDPNENSVEVVAAKPLEIWWHEWDVQSTDIDYPFLLSCPLTGPLNGPTLVSLVTEPCLDPTNAHPLKHSLKRNQQKRIFTICVKDLNFDKDISQNLIEWIETNKILGVDIIDVYIGNISKEIESILQHYRDAGFIRLFHVPIRNKPERSLWQRRRDHIITYNDCLYRNIQESEFIIPLDIDEIIMPKTANSLPELLKHLVKRGWNPKEYSAIMIKNVFFFKFMQKINKNYYNYKNKSKRYAKRDDVRIRYARSTKILDENNSVHLFDKNKLGNKNSVDVNELQVYYENYNSRCGHDMPTSKLMTHVISSAFISPIGFYSKSFMVTERVLTAFNHYPLASLGTSGFDGWPAPFKEVQLNHYKESCNATVVPECELYQRDVRLDRTALRLRKKLIEALSNSICT</sequence>
<evidence type="ECO:0000313" key="9">
    <source>
        <dbReference type="Proteomes" id="UP000504629"/>
    </source>
</evidence>
<dbReference type="RefSeq" id="XP_028037116.1">
    <property type="nucleotide sequence ID" value="XM_028181315.1"/>
</dbReference>
<evidence type="ECO:0000313" key="10">
    <source>
        <dbReference type="RefSeq" id="XP_028037116.1"/>
    </source>
</evidence>
<dbReference type="GeneID" id="114248164"/>
<dbReference type="InterPro" id="IPR008166">
    <property type="entry name" value="Glyco_transf_92"/>
</dbReference>
<evidence type="ECO:0000256" key="6">
    <source>
        <dbReference type="ARBA" id="ARBA00022989"/>
    </source>
</evidence>
<organism evidence="9 10">
    <name type="scientific">Bombyx mandarina</name>
    <name type="common">Wild silk moth</name>
    <name type="synonym">Wild silkworm</name>
    <dbReference type="NCBI Taxonomy" id="7092"/>
    <lineage>
        <taxon>Eukaryota</taxon>
        <taxon>Metazoa</taxon>
        <taxon>Ecdysozoa</taxon>
        <taxon>Arthropoda</taxon>
        <taxon>Hexapoda</taxon>
        <taxon>Insecta</taxon>
        <taxon>Pterygota</taxon>
        <taxon>Neoptera</taxon>
        <taxon>Endopterygota</taxon>
        <taxon>Lepidoptera</taxon>
        <taxon>Glossata</taxon>
        <taxon>Ditrysia</taxon>
        <taxon>Bombycoidea</taxon>
        <taxon>Bombycidae</taxon>
        <taxon>Bombycinae</taxon>
        <taxon>Bombyx</taxon>
    </lineage>
</organism>
<comment type="similarity">
    <text evidence="2 8">Belongs to the glycosyltransferase 92 family.</text>
</comment>
<evidence type="ECO:0000256" key="1">
    <source>
        <dbReference type="ARBA" id="ARBA00004167"/>
    </source>
</evidence>
<dbReference type="EC" id="2.4.1.-" evidence="8"/>
<dbReference type="GO" id="GO:0016020">
    <property type="term" value="C:membrane"/>
    <property type="evidence" value="ECO:0007669"/>
    <property type="project" value="UniProtKB-SubCell"/>
</dbReference>
<dbReference type="GO" id="GO:0016757">
    <property type="term" value="F:glycosyltransferase activity"/>
    <property type="evidence" value="ECO:0007669"/>
    <property type="project" value="UniProtKB-UniRule"/>
</dbReference>
<dbReference type="AlphaFoldDB" id="A0A6J2K4B9"/>
<evidence type="ECO:0000256" key="2">
    <source>
        <dbReference type="ARBA" id="ARBA00007647"/>
    </source>
</evidence>
<accession>A0A6J2K4B9</accession>
<evidence type="ECO:0000256" key="7">
    <source>
        <dbReference type="ARBA" id="ARBA00023136"/>
    </source>
</evidence>
<proteinExistence type="inferred from homology"/>
<evidence type="ECO:0000256" key="8">
    <source>
        <dbReference type="RuleBase" id="RU366017"/>
    </source>
</evidence>
<keyword evidence="3 8" id="KW-0328">Glycosyltransferase</keyword>
<dbReference type="PANTHER" id="PTHR21461:SF69">
    <property type="entry name" value="GLYCOSYLTRANSFERASE FAMILY 92 PROTEIN"/>
    <property type="match status" value="1"/>
</dbReference>
<dbReference type="Proteomes" id="UP000504629">
    <property type="component" value="Unplaced"/>
</dbReference>
<keyword evidence="6" id="KW-1133">Transmembrane helix</keyword>
<keyword evidence="7" id="KW-0472">Membrane</keyword>
<keyword evidence="5" id="KW-0812">Transmembrane</keyword>
<dbReference type="PANTHER" id="PTHR21461">
    <property type="entry name" value="GLYCOSYLTRANSFERASE FAMILY 92 PROTEIN"/>
    <property type="match status" value="1"/>
</dbReference>
<dbReference type="OrthoDB" id="7917939at2759"/>
<keyword evidence="9" id="KW-1185">Reference proteome</keyword>
<evidence type="ECO:0000256" key="3">
    <source>
        <dbReference type="ARBA" id="ARBA00022676"/>
    </source>
</evidence>
<evidence type="ECO:0000256" key="5">
    <source>
        <dbReference type="ARBA" id="ARBA00022692"/>
    </source>
</evidence>
<gene>
    <name evidence="10" type="primary">LOC114248164</name>
</gene>